<sequence length="79" mass="8867">MQGELLVFIDYKEDKEHMAGYELTCEGGGAKKRGVTQGQCMEVLDGHMYISFLDCKKDADTLAFVVRNIVVEFFRGKGV</sequence>
<proteinExistence type="predicted"/>
<organism evidence="1 2">
    <name type="scientific">Cymbomonas tetramitiformis</name>
    <dbReference type="NCBI Taxonomy" id="36881"/>
    <lineage>
        <taxon>Eukaryota</taxon>
        <taxon>Viridiplantae</taxon>
        <taxon>Chlorophyta</taxon>
        <taxon>Pyramimonadophyceae</taxon>
        <taxon>Pyramimonadales</taxon>
        <taxon>Pyramimonadaceae</taxon>
        <taxon>Cymbomonas</taxon>
    </lineage>
</organism>
<name>A0AAE0GHH5_9CHLO</name>
<reference evidence="1 2" key="1">
    <citation type="journal article" date="2015" name="Genome Biol. Evol.">
        <title>Comparative Genomics of a Bacterivorous Green Alga Reveals Evolutionary Causalities and Consequences of Phago-Mixotrophic Mode of Nutrition.</title>
        <authorList>
            <person name="Burns J.A."/>
            <person name="Paasch A."/>
            <person name="Narechania A."/>
            <person name="Kim E."/>
        </authorList>
    </citation>
    <scope>NUCLEOTIDE SEQUENCE [LARGE SCALE GENOMIC DNA]</scope>
    <source>
        <strain evidence="1 2">PLY_AMNH</strain>
    </source>
</reference>
<dbReference type="EMBL" id="LGRX02005604">
    <property type="protein sequence ID" value="KAK3278152.1"/>
    <property type="molecule type" value="Genomic_DNA"/>
</dbReference>
<comment type="caution">
    <text evidence="1">The sequence shown here is derived from an EMBL/GenBank/DDBJ whole genome shotgun (WGS) entry which is preliminary data.</text>
</comment>
<keyword evidence="2" id="KW-1185">Reference proteome</keyword>
<evidence type="ECO:0000313" key="2">
    <source>
        <dbReference type="Proteomes" id="UP001190700"/>
    </source>
</evidence>
<protein>
    <submittedName>
        <fullName evidence="1">Uncharacterized protein</fullName>
    </submittedName>
</protein>
<dbReference type="AlphaFoldDB" id="A0AAE0GHH5"/>
<gene>
    <name evidence="1" type="ORF">CYMTET_13891</name>
</gene>
<accession>A0AAE0GHH5</accession>
<evidence type="ECO:0000313" key="1">
    <source>
        <dbReference type="EMBL" id="KAK3278152.1"/>
    </source>
</evidence>
<dbReference type="Proteomes" id="UP001190700">
    <property type="component" value="Unassembled WGS sequence"/>
</dbReference>